<name>F4KWB7_HALH1</name>
<keyword evidence="1" id="KW-1133">Transmembrane helix</keyword>
<dbReference type="HOGENOM" id="CLU_1494240_0_0_10"/>
<gene>
    <name evidence="2" type="ordered locus">Halhy_2392</name>
</gene>
<dbReference type="EMBL" id="CP002691">
    <property type="protein sequence ID" value="AEE50267.1"/>
    <property type="molecule type" value="Genomic_DNA"/>
</dbReference>
<evidence type="ECO:0000313" key="2">
    <source>
        <dbReference type="EMBL" id="AEE50267.1"/>
    </source>
</evidence>
<dbReference type="RefSeq" id="WP_013764816.1">
    <property type="nucleotide sequence ID" value="NC_015510.1"/>
</dbReference>
<dbReference type="Proteomes" id="UP000008461">
    <property type="component" value="Chromosome"/>
</dbReference>
<sequence length="177" mass="20839">MNTVFEKYPRVVVPSPEQNPQPRWGILLFFLISAILGLFAYWKGADFLEIDPDGNVKISTKREKQLERRLKRLEEAEQYVLRARKNGFYPCYNCGKDTLIFLFSGEIWKYGVTIQGEKDRFRSMLDRLDLSYRVEYAGRLDECLKQEAIKIYHYASLPENLKRNPLLIRPPGNRTDL</sequence>
<protein>
    <submittedName>
        <fullName evidence="2">Uncharacterized protein</fullName>
    </submittedName>
</protein>
<evidence type="ECO:0000256" key="1">
    <source>
        <dbReference type="SAM" id="Phobius"/>
    </source>
</evidence>
<proteinExistence type="predicted"/>
<accession>F4KWB7</accession>
<dbReference type="AlphaFoldDB" id="F4KWB7"/>
<organism evidence="2 3">
    <name type="scientific">Haliscomenobacter hydrossis (strain ATCC 27775 / DSM 1100 / LMG 10767 / O)</name>
    <dbReference type="NCBI Taxonomy" id="760192"/>
    <lineage>
        <taxon>Bacteria</taxon>
        <taxon>Pseudomonadati</taxon>
        <taxon>Bacteroidota</taxon>
        <taxon>Saprospiria</taxon>
        <taxon>Saprospirales</taxon>
        <taxon>Haliscomenobacteraceae</taxon>
        <taxon>Haliscomenobacter</taxon>
    </lineage>
</organism>
<evidence type="ECO:0000313" key="3">
    <source>
        <dbReference type="Proteomes" id="UP000008461"/>
    </source>
</evidence>
<dbReference type="KEGG" id="hhy:Halhy_2392"/>
<keyword evidence="1" id="KW-0812">Transmembrane</keyword>
<reference key="2">
    <citation type="submission" date="2011-04" db="EMBL/GenBank/DDBJ databases">
        <title>Complete sequence of chromosome of Haliscomenobacter hydrossis DSM 1100.</title>
        <authorList>
            <consortium name="US DOE Joint Genome Institute (JGI-PGF)"/>
            <person name="Lucas S."/>
            <person name="Han J."/>
            <person name="Lapidus A."/>
            <person name="Bruce D."/>
            <person name="Goodwin L."/>
            <person name="Pitluck S."/>
            <person name="Peters L."/>
            <person name="Kyrpides N."/>
            <person name="Mavromatis K."/>
            <person name="Ivanova N."/>
            <person name="Ovchinnikova G."/>
            <person name="Pagani I."/>
            <person name="Daligault H."/>
            <person name="Detter J.C."/>
            <person name="Han C."/>
            <person name="Land M."/>
            <person name="Hauser L."/>
            <person name="Markowitz V."/>
            <person name="Cheng J.-F."/>
            <person name="Hugenholtz P."/>
            <person name="Woyke T."/>
            <person name="Wu D."/>
            <person name="Verbarg S."/>
            <person name="Frueling A."/>
            <person name="Brambilla E."/>
            <person name="Klenk H.-P."/>
            <person name="Eisen J.A."/>
        </authorList>
    </citation>
    <scope>NUCLEOTIDE SEQUENCE</scope>
    <source>
        <strain>DSM 1100</strain>
    </source>
</reference>
<keyword evidence="3" id="KW-1185">Reference proteome</keyword>
<keyword evidence="1" id="KW-0472">Membrane</keyword>
<reference evidence="2 3" key="1">
    <citation type="journal article" date="2011" name="Stand. Genomic Sci.">
        <title>Complete genome sequence of Haliscomenobacter hydrossis type strain (O).</title>
        <authorList>
            <consortium name="US DOE Joint Genome Institute (JGI-PGF)"/>
            <person name="Daligault H."/>
            <person name="Lapidus A."/>
            <person name="Zeytun A."/>
            <person name="Nolan M."/>
            <person name="Lucas S."/>
            <person name="Del Rio T.G."/>
            <person name="Tice H."/>
            <person name="Cheng J.F."/>
            <person name="Tapia R."/>
            <person name="Han C."/>
            <person name="Goodwin L."/>
            <person name="Pitluck S."/>
            <person name="Liolios K."/>
            <person name="Pagani I."/>
            <person name="Ivanova N."/>
            <person name="Huntemann M."/>
            <person name="Mavromatis K."/>
            <person name="Mikhailova N."/>
            <person name="Pati A."/>
            <person name="Chen A."/>
            <person name="Palaniappan K."/>
            <person name="Land M."/>
            <person name="Hauser L."/>
            <person name="Brambilla E.M."/>
            <person name="Rohde M."/>
            <person name="Verbarg S."/>
            <person name="Goker M."/>
            <person name="Bristow J."/>
            <person name="Eisen J.A."/>
            <person name="Markowitz V."/>
            <person name="Hugenholtz P."/>
            <person name="Kyrpides N.C."/>
            <person name="Klenk H.P."/>
            <person name="Woyke T."/>
        </authorList>
    </citation>
    <scope>NUCLEOTIDE SEQUENCE [LARGE SCALE GENOMIC DNA]</scope>
    <source>
        <strain evidence="3">ATCC 27775 / DSM 1100 / LMG 10767 / O</strain>
    </source>
</reference>
<feature type="transmembrane region" description="Helical" evidence="1">
    <location>
        <begin position="24"/>
        <end position="42"/>
    </location>
</feature>
<dbReference type="STRING" id="760192.Halhy_2392"/>
<dbReference type="OrthoDB" id="9182053at2"/>